<keyword evidence="1" id="KW-0732">Signal</keyword>
<organism evidence="2 3">
    <name type="scientific">Novosphingobium colocasiae</name>
    <dbReference type="NCBI Taxonomy" id="1256513"/>
    <lineage>
        <taxon>Bacteria</taxon>
        <taxon>Pseudomonadati</taxon>
        <taxon>Pseudomonadota</taxon>
        <taxon>Alphaproteobacteria</taxon>
        <taxon>Sphingomonadales</taxon>
        <taxon>Sphingomonadaceae</taxon>
        <taxon>Novosphingobium</taxon>
    </lineage>
</organism>
<reference evidence="2" key="2">
    <citation type="submission" date="2020-09" db="EMBL/GenBank/DDBJ databases">
        <authorList>
            <person name="Sun Q."/>
            <person name="Kim S."/>
        </authorList>
    </citation>
    <scope>NUCLEOTIDE SEQUENCE</scope>
    <source>
        <strain evidence="2">KCTC 32255</strain>
    </source>
</reference>
<accession>A0A918PDE2</accession>
<feature type="chain" id="PRO_5037847916" description="DUF3617 family protein" evidence="1">
    <location>
        <begin position="26"/>
        <end position="136"/>
    </location>
</feature>
<feature type="signal peptide" evidence="1">
    <location>
        <begin position="1"/>
        <end position="25"/>
    </location>
</feature>
<comment type="caution">
    <text evidence="2">The sequence shown here is derived from an EMBL/GenBank/DDBJ whole genome shotgun (WGS) entry which is preliminary data.</text>
</comment>
<gene>
    <name evidence="2" type="ORF">GCM10011614_13320</name>
</gene>
<reference evidence="2" key="1">
    <citation type="journal article" date="2014" name="Int. J. Syst. Evol. Microbiol.">
        <title>Complete genome sequence of Corynebacterium casei LMG S-19264T (=DSM 44701T), isolated from a smear-ripened cheese.</title>
        <authorList>
            <consortium name="US DOE Joint Genome Institute (JGI-PGF)"/>
            <person name="Walter F."/>
            <person name="Albersmeier A."/>
            <person name="Kalinowski J."/>
            <person name="Ruckert C."/>
        </authorList>
    </citation>
    <scope>NUCLEOTIDE SEQUENCE</scope>
    <source>
        <strain evidence="2">KCTC 32255</strain>
    </source>
</reference>
<sequence>MWNKRLTSAIAGAAALVVGASAAYAGSALGMLDRLQPGAWELRERTAGAPSVTSVCIDGGRKLVQLRHPGLACSTLVIDDNPTDVTVQYTCRGQGYGRTHIRRETDTLIQIDSQGIANGLPFAFAAEARRIGRCGT</sequence>
<keyword evidence="3" id="KW-1185">Reference proteome</keyword>
<evidence type="ECO:0008006" key="4">
    <source>
        <dbReference type="Google" id="ProtNLM"/>
    </source>
</evidence>
<evidence type="ECO:0000313" key="2">
    <source>
        <dbReference type="EMBL" id="GGY99687.1"/>
    </source>
</evidence>
<name>A0A918PDE2_9SPHN</name>
<dbReference type="EMBL" id="BMZA01000003">
    <property type="protein sequence ID" value="GGY99687.1"/>
    <property type="molecule type" value="Genomic_DNA"/>
</dbReference>
<evidence type="ECO:0000313" key="3">
    <source>
        <dbReference type="Proteomes" id="UP000648075"/>
    </source>
</evidence>
<evidence type="ECO:0000256" key="1">
    <source>
        <dbReference type="SAM" id="SignalP"/>
    </source>
</evidence>
<dbReference type="Proteomes" id="UP000648075">
    <property type="component" value="Unassembled WGS sequence"/>
</dbReference>
<dbReference type="AlphaFoldDB" id="A0A918PDE2"/>
<protein>
    <recommendedName>
        <fullName evidence="4">DUF3617 family protein</fullName>
    </recommendedName>
</protein>
<proteinExistence type="predicted"/>